<dbReference type="PANTHER" id="PTHR21248:SF22">
    <property type="entry name" value="PHOSPHOLIPASE D"/>
    <property type="match status" value="1"/>
</dbReference>
<dbReference type="PANTHER" id="PTHR21248">
    <property type="entry name" value="CARDIOLIPIN SYNTHASE"/>
    <property type="match status" value="1"/>
</dbReference>
<dbReference type="GO" id="GO:0032049">
    <property type="term" value="P:cardiolipin biosynthetic process"/>
    <property type="evidence" value="ECO:0007669"/>
    <property type="project" value="UniProtKB-ARBA"/>
</dbReference>
<feature type="domain" description="PLD phosphodiesterase" evidence="1">
    <location>
        <begin position="137"/>
        <end position="164"/>
    </location>
</feature>
<name>A0A5D0XVE8_9MICC</name>
<gene>
    <name evidence="2" type="ORF">FQ377_01445</name>
</gene>
<dbReference type="GO" id="GO:0030572">
    <property type="term" value="F:phosphatidyltransferase activity"/>
    <property type="evidence" value="ECO:0007669"/>
    <property type="project" value="UniProtKB-ARBA"/>
</dbReference>
<reference evidence="2 3" key="1">
    <citation type="submission" date="2019-08" db="EMBL/GenBank/DDBJ databases">
        <title>Genone of Arthrobacter echini P9.</title>
        <authorList>
            <person name="Bowman J.P."/>
        </authorList>
    </citation>
    <scope>NUCLEOTIDE SEQUENCE [LARGE SCALE GENOMIC DNA]</scope>
    <source>
        <strain evidence="2 3">P9</strain>
    </source>
</reference>
<dbReference type="Proteomes" id="UP000323410">
    <property type="component" value="Unassembled WGS sequence"/>
</dbReference>
<evidence type="ECO:0000313" key="3">
    <source>
        <dbReference type="Proteomes" id="UP000323410"/>
    </source>
</evidence>
<dbReference type="CDD" id="cd09110">
    <property type="entry name" value="PLDc_CLS_1"/>
    <property type="match status" value="1"/>
</dbReference>
<dbReference type="Gene3D" id="3.30.870.10">
    <property type="entry name" value="Endonuclease Chain A"/>
    <property type="match status" value="2"/>
</dbReference>
<dbReference type="SMART" id="SM00155">
    <property type="entry name" value="PLDc"/>
    <property type="match status" value="2"/>
</dbReference>
<comment type="caution">
    <text evidence="2">The sequence shown here is derived from an EMBL/GenBank/DDBJ whole genome shotgun (WGS) entry which is preliminary data.</text>
</comment>
<dbReference type="Pfam" id="PF13091">
    <property type="entry name" value="PLDc_2"/>
    <property type="match status" value="2"/>
</dbReference>
<evidence type="ECO:0000259" key="1">
    <source>
        <dbReference type="PROSITE" id="PS50035"/>
    </source>
</evidence>
<sequence length="391" mass="44068">MQGVVIAVLLVTDAVKKKGRARRTGFPRPGTFHSTVGDTRITTYTYGADLYRDMLTAIDGAQTRILLETFIWKGDEVGRQIRDAVNRAAARGVEVYVIYDHFGNLVVPRSFYSFHPAVRVFRFPAIDPSLLHSPRRAAGLTHRKLLVVDQGLGFVGGYNLGSLYATEWRDTHLRLEGTTAFELGHSFAQVWNSLAAKHPDLSPLNPTAWNPPIRAINNIPVNRVFPIRSVYLDAISRAQTYIHLTTAYFIPDQQVLKALIEASRRGVDVRVIVPEVSNHILTDWLSRGFYTTLLRENITILLYRNAMIHAKTASIDGQWSIVGTANIDRLSLGFNYEIDLEIQDEDFAADMERIFTVDSANCRIVDAGEWSRRHPAARIAETVLRPLRPYL</sequence>
<dbReference type="EMBL" id="VSLD01000001">
    <property type="protein sequence ID" value="TYD00734.1"/>
    <property type="molecule type" value="Genomic_DNA"/>
</dbReference>
<feature type="domain" description="PLD phosphodiesterase" evidence="1">
    <location>
        <begin position="304"/>
        <end position="331"/>
    </location>
</feature>
<accession>A0A5D0XVE8</accession>
<keyword evidence="3" id="KW-1185">Reference proteome</keyword>
<dbReference type="PROSITE" id="PS50035">
    <property type="entry name" value="PLD"/>
    <property type="match status" value="2"/>
</dbReference>
<dbReference type="CDD" id="cd09159">
    <property type="entry name" value="PLDc_ybhO_like_2"/>
    <property type="match status" value="1"/>
</dbReference>
<dbReference type="AlphaFoldDB" id="A0A5D0XVE8"/>
<dbReference type="OrthoDB" id="9762009at2"/>
<dbReference type="SUPFAM" id="SSF56024">
    <property type="entry name" value="Phospholipase D/nuclease"/>
    <property type="match status" value="2"/>
</dbReference>
<organism evidence="2 3">
    <name type="scientific">Arthrobacter echini</name>
    <dbReference type="NCBI Taxonomy" id="1529066"/>
    <lineage>
        <taxon>Bacteria</taxon>
        <taxon>Bacillati</taxon>
        <taxon>Actinomycetota</taxon>
        <taxon>Actinomycetes</taxon>
        <taxon>Micrococcales</taxon>
        <taxon>Micrococcaceae</taxon>
        <taxon>Arthrobacter</taxon>
    </lineage>
</organism>
<evidence type="ECO:0000313" key="2">
    <source>
        <dbReference type="EMBL" id="TYD00734.1"/>
    </source>
</evidence>
<dbReference type="InterPro" id="IPR001736">
    <property type="entry name" value="PLipase_D/transphosphatidylase"/>
</dbReference>
<proteinExistence type="predicted"/>
<dbReference type="InterPro" id="IPR025202">
    <property type="entry name" value="PLD-like_dom"/>
</dbReference>
<protein>
    <submittedName>
        <fullName evidence="2">Phosphatidylserine/phosphatidylglycerophosphate/ cardiolipin synthase family protein</fullName>
    </submittedName>
</protein>